<protein>
    <submittedName>
        <fullName evidence="1">Uncharacterized protein</fullName>
    </submittedName>
</protein>
<gene>
    <name evidence="1" type="ORF">C1SCF055_LOCUS37159</name>
</gene>
<proteinExistence type="predicted"/>
<comment type="caution">
    <text evidence="1">The sequence shown here is derived from an EMBL/GenBank/DDBJ whole genome shotgun (WGS) entry which is preliminary data.</text>
</comment>
<keyword evidence="3" id="KW-1185">Reference proteome</keyword>
<reference evidence="1" key="1">
    <citation type="submission" date="2022-10" db="EMBL/GenBank/DDBJ databases">
        <authorList>
            <person name="Chen Y."/>
            <person name="Dougan E. K."/>
            <person name="Chan C."/>
            <person name="Rhodes N."/>
            <person name="Thang M."/>
        </authorList>
    </citation>
    <scope>NUCLEOTIDE SEQUENCE</scope>
</reference>
<accession>A0A9P1GGC3</accession>
<evidence type="ECO:0000313" key="3">
    <source>
        <dbReference type="Proteomes" id="UP001152797"/>
    </source>
</evidence>
<dbReference type="EMBL" id="CAMXCT030005334">
    <property type="protein sequence ID" value="CAL4799370.1"/>
    <property type="molecule type" value="Genomic_DNA"/>
</dbReference>
<evidence type="ECO:0000313" key="2">
    <source>
        <dbReference type="EMBL" id="CAL4799370.1"/>
    </source>
</evidence>
<name>A0A9P1GGC3_9DINO</name>
<sequence length="402" mass="45387">MHRMIHRKDKTLPVRLSSVDVKVKVPRRRKLLVKPWPVLYMTDWARLCFENSKYNGFFFLGGNTLDTWDDAQAMLQTFWGRYKNIDPSLVPEHPSQTVPFYIHGDEGRGLGKRPLLVISFQPTMSWTGGQKIPSTKHTYTSRLVYTVVPSECYAPGGATVDGLLEALVSDLVRLETEGLEDWHALGPTGPIRSLRPNYVPPDPFKCGRKSPSQDLQGGANPKSIKIDIAHTYAIAGYGKDDLASCLVFLAVRCEIWGPGRYEDQLERAWVSFKAWCVANKKSTTILEFSKKELKITSLQDFPRGLGKGSDTAVVGAWLESVLSHVDLGQVDEHLRDMVRVIKWGNKATNDYFRAVYKPGNNLWLHRTQAVKTVEDGWAMTDPCQFVLGFIWFPSARATNHSF</sequence>
<dbReference type="EMBL" id="CAMXCT010005334">
    <property type="protein sequence ID" value="CAI4012058.1"/>
    <property type="molecule type" value="Genomic_DNA"/>
</dbReference>
<dbReference type="Proteomes" id="UP001152797">
    <property type="component" value="Unassembled WGS sequence"/>
</dbReference>
<reference evidence="2 3" key="2">
    <citation type="submission" date="2024-05" db="EMBL/GenBank/DDBJ databases">
        <authorList>
            <person name="Chen Y."/>
            <person name="Shah S."/>
            <person name="Dougan E. K."/>
            <person name="Thang M."/>
            <person name="Chan C."/>
        </authorList>
    </citation>
    <scope>NUCLEOTIDE SEQUENCE [LARGE SCALE GENOMIC DNA]</scope>
</reference>
<dbReference type="OrthoDB" id="440812at2759"/>
<evidence type="ECO:0000313" key="1">
    <source>
        <dbReference type="EMBL" id="CAI4012058.1"/>
    </source>
</evidence>
<dbReference type="EMBL" id="CAMXCT020005334">
    <property type="protein sequence ID" value="CAL1165433.1"/>
    <property type="molecule type" value="Genomic_DNA"/>
</dbReference>
<organism evidence="1">
    <name type="scientific">Cladocopium goreaui</name>
    <dbReference type="NCBI Taxonomy" id="2562237"/>
    <lineage>
        <taxon>Eukaryota</taxon>
        <taxon>Sar</taxon>
        <taxon>Alveolata</taxon>
        <taxon>Dinophyceae</taxon>
        <taxon>Suessiales</taxon>
        <taxon>Symbiodiniaceae</taxon>
        <taxon>Cladocopium</taxon>
    </lineage>
</organism>
<dbReference type="AlphaFoldDB" id="A0A9P1GGC3"/>